<organism evidence="2 4">
    <name type="scientific">Modestobacter muralis</name>
    <dbReference type="NCBI Taxonomy" id="1608614"/>
    <lineage>
        <taxon>Bacteria</taxon>
        <taxon>Bacillati</taxon>
        <taxon>Actinomycetota</taxon>
        <taxon>Actinomycetes</taxon>
        <taxon>Geodermatophilales</taxon>
        <taxon>Geodermatophilaceae</taxon>
        <taxon>Modestobacter</taxon>
    </lineage>
</organism>
<comment type="caution">
    <text evidence="2">The sequence shown here is derived from an EMBL/GenBank/DDBJ whole genome shotgun (WGS) entry which is preliminary data.</text>
</comment>
<keyword evidence="1" id="KW-0812">Transmembrane</keyword>
<feature type="transmembrane region" description="Helical" evidence="1">
    <location>
        <begin position="12"/>
        <end position="32"/>
    </location>
</feature>
<keyword evidence="1" id="KW-0472">Membrane</keyword>
<gene>
    <name evidence="3" type="ORF">G3R41_04140</name>
    <name evidence="2" type="ORF">GCU67_04140</name>
</gene>
<accession>A0A6P0ERA5</accession>
<sequence>MSAPPRLRKAIVAVHVVSSVGWLGSVCAYLALDVAAVTSRDIQLVRSAYVAMELIAYSAIVPLALATVVIGLLTAWSTPWGVLRHYWVIAKLLLTLLATAVLLVETQTIGALADAALATRDPRELAGTLPHSIGGLIVLLTATVLSIFKPKGTTRYGWRKQQEQRRASAGAWRPTTS</sequence>
<evidence type="ECO:0000313" key="3">
    <source>
        <dbReference type="EMBL" id="NEN50137.1"/>
    </source>
</evidence>
<dbReference type="EMBL" id="JAAGWB010000013">
    <property type="protein sequence ID" value="NEN50137.1"/>
    <property type="molecule type" value="Genomic_DNA"/>
</dbReference>
<name>A0A6P0ERA5_9ACTN</name>
<evidence type="ECO:0000313" key="2">
    <source>
        <dbReference type="EMBL" id="NEK93370.1"/>
    </source>
</evidence>
<keyword evidence="4" id="KW-1185">Reference proteome</keyword>
<feature type="transmembrane region" description="Helical" evidence="1">
    <location>
        <begin position="54"/>
        <end position="76"/>
    </location>
</feature>
<dbReference type="Proteomes" id="UP000468828">
    <property type="component" value="Unassembled WGS sequence"/>
</dbReference>
<feature type="transmembrane region" description="Helical" evidence="1">
    <location>
        <begin position="88"/>
        <end position="109"/>
    </location>
</feature>
<evidence type="ECO:0000313" key="5">
    <source>
        <dbReference type="Proteomes" id="UP000471152"/>
    </source>
</evidence>
<keyword evidence="1" id="KW-1133">Transmembrane helix</keyword>
<evidence type="ECO:0000256" key="1">
    <source>
        <dbReference type="SAM" id="Phobius"/>
    </source>
</evidence>
<evidence type="ECO:0000313" key="4">
    <source>
        <dbReference type="Proteomes" id="UP000468828"/>
    </source>
</evidence>
<reference evidence="3 5" key="2">
    <citation type="submission" date="2020-02" db="EMBL/GenBank/DDBJ databases">
        <title>The WGS of Modestobacter muralis DSM 100205.</title>
        <authorList>
            <person name="Jiang Z."/>
        </authorList>
    </citation>
    <scope>NUCLEOTIDE SEQUENCE [LARGE SCALE GENOMIC DNA]</scope>
    <source>
        <strain evidence="3 5">DSM 100205</strain>
    </source>
</reference>
<dbReference type="AlphaFoldDB" id="A0A6P0ERA5"/>
<dbReference type="Proteomes" id="UP000471152">
    <property type="component" value="Unassembled WGS sequence"/>
</dbReference>
<proteinExistence type="predicted"/>
<feature type="transmembrane region" description="Helical" evidence="1">
    <location>
        <begin position="129"/>
        <end position="148"/>
    </location>
</feature>
<protein>
    <submittedName>
        <fullName evidence="2">DUF2269 domain-containing protein</fullName>
    </submittedName>
</protein>
<dbReference type="EMBL" id="JAAGWH010000013">
    <property type="protein sequence ID" value="NEK93370.1"/>
    <property type="molecule type" value="Genomic_DNA"/>
</dbReference>
<reference evidence="2 4" key="1">
    <citation type="submission" date="2020-01" db="EMBL/GenBank/DDBJ databases">
        <title>the WGS Modestobacter muralis CPCC 204518.</title>
        <authorList>
            <person name="Jiang Z."/>
        </authorList>
    </citation>
    <scope>NUCLEOTIDE SEQUENCE [LARGE SCALE GENOMIC DNA]</scope>
    <source>
        <strain evidence="2 4">DSM 100205</strain>
    </source>
</reference>